<dbReference type="EC" id="2.3.1.184" evidence="6"/>
<evidence type="ECO:0000313" key="10">
    <source>
        <dbReference type="Proteomes" id="UP000286681"/>
    </source>
</evidence>
<dbReference type="Gene3D" id="3.40.630.30">
    <property type="match status" value="1"/>
</dbReference>
<evidence type="ECO:0000313" key="7">
    <source>
        <dbReference type="EMBL" id="APR53168.1"/>
    </source>
</evidence>
<dbReference type="Proteomes" id="UP000286681">
    <property type="component" value="Unassembled WGS sequence"/>
</dbReference>
<dbReference type="EMBL" id="QQWO01000005">
    <property type="protein sequence ID" value="RSV04745.1"/>
    <property type="molecule type" value="Genomic_DNA"/>
</dbReference>
<protein>
    <recommendedName>
        <fullName evidence="6">Acyl-homoserine-lactone synthase</fullName>
        <ecNumber evidence="6">2.3.1.184</ecNumber>
    </recommendedName>
    <alternativeName>
        <fullName evidence="6">Autoinducer synthesis protein</fullName>
    </alternativeName>
</protein>
<dbReference type="AlphaFoldDB" id="A0A1L6JB76"/>
<keyword evidence="3 6" id="KW-0949">S-adenosyl-L-methionine</keyword>
<comment type="catalytic activity">
    <reaction evidence="6">
        <text>a fatty acyl-[ACP] + S-adenosyl-L-methionine = an N-acyl-L-homoserine lactone + S-methyl-5'-thioadenosine + holo-[ACP] + H(+)</text>
        <dbReference type="Rhea" id="RHEA:10096"/>
        <dbReference type="Rhea" id="RHEA-COMP:9685"/>
        <dbReference type="Rhea" id="RHEA-COMP:14125"/>
        <dbReference type="ChEBI" id="CHEBI:15378"/>
        <dbReference type="ChEBI" id="CHEBI:17509"/>
        <dbReference type="ChEBI" id="CHEBI:55474"/>
        <dbReference type="ChEBI" id="CHEBI:59789"/>
        <dbReference type="ChEBI" id="CHEBI:64479"/>
        <dbReference type="ChEBI" id="CHEBI:138651"/>
        <dbReference type="EC" id="2.3.1.184"/>
    </reaction>
</comment>
<dbReference type="PRINTS" id="PR01549">
    <property type="entry name" value="AUTOINDCRSYN"/>
</dbReference>
<dbReference type="PANTHER" id="PTHR39322">
    <property type="entry name" value="ACYL-HOMOSERINE-LACTONE SYNTHASE"/>
    <property type="match status" value="1"/>
</dbReference>
<reference evidence="7" key="1">
    <citation type="submission" date="2016-12" db="EMBL/GenBank/DDBJ databases">
        <title>Whole genome sequencing of Sphingomonas koreensis.</title>
        <authorList>
            <person name="Conlan S."/>
            <person name="Thomas P.J."/>
            <person name="Mullikin J."/>
            <person name="Palmore T.N."/>
            <person name="Frank K.M."/>
            <person name="Segre J.A."/>
        </authorList>
    </citation>
    <scope>NUCLEOTIDE SEQUENCE</scope>
    <source>
        <strain evidence="7">ABOJV</strain>
    </source>
</reference>
<dbReference type="InterPro" id="IPR001690">
    <property type="entry name" value="Autoind_synthase"/>
</dbReference>
<dbReference type="PANTHER" id="PTHR39322:SF1">
    <property type="entry name" value="ISOVALERYL-HOMOSERINE LACTONE SYNTHASE"/>
    <property type="match status" value="1"/>
</dbReference>
<evidence type="ECO:0000313" key="9">
    <source>
        <dbReference type="Proteomes" id="UP000185161"/>
    </source>
</evidence>
<name>A0A1L6JB76_9SPHN</name>
<dbReference type="STRING" id="93064.BRX40_12700"/>
<dbReference type="EMBL" id="CP018820">
    <property type="protein sequence ID" value="APR53168.1"/>
    <property type="molecule type" value="Genomic_DNA"/>
</dbReference>
<evidence type="ECO:0000313" key="8">
    <source>
        <dbReference type="EMBL" id="RSV04745.1"/>
    </source>
</evidence>
<keyword evidence="4 5" id="KW-0071">Autoinducer synthesis</keyword>
<dbReference type="Pfam" id="PF00765">
    <property type="entry name" value="Autoind_synth"/>
    <property type="match status" value="1"/>
</dbReference>
<keyword evidence="9" id="KW-1185">Reference proteome</keyword>
<evidence type="ECO:0000256" key="1">
    <source>
        <dbReference type="ARBA" id="ARBA00022654"/>
    </source>
</evidence>
<comment type="similarity">
    <text evidence="5 6">Belongs to the autoinducer synthase family.</text>
</comment>
<dbReference type="GeneID" id="44133422"/>
<reference evidence="8 10" key="3">
    <citation type="submission" date="2018-07" db="EMBL/GenBank/DDBJ databases">
        <title>Genomic and Epidemiologic Investigation of an Indolent Hospital Outbreak.</title>
        <authorList>
            <person name="Johnson R.C."/>
            <person name="Deming C."/>
            <person name="Conlan S."/>
            <person name="Zellmer C.J."/>
            <person name="Michelin A.V."/>
            <person name="Lee-Lin S."/>
            <person name="Thomas P.J."/>
            <person name="Park M."/>
            <person name="Weingarten R.A."/>
            <person name="Less J."/>
            <person name="Dekker J.P."/>
            <person name="Frank K.M."/>
            <person name="Musser K.A."/>
            <person name="Mcquiston J.R."/>
            <person name="Henderson D.K."/>
            <person name="Lau A.F."/>
            <person name="Palmore T.N."/>
            <person name="Segre J.A."/>
        </authorList>
    </citation>
    <scope>NUCLEOTIDE SEQUENCE [LARGE SCALE GENOMIC DNA]</scope>
    <source>
        <strain evidence="8 10">SK-NIH.Env10_0317</strain>
    </source>
</reference>
<evidence type="ECO:0000256" key="4">
    <source>
        <dbReference type="ARBA" id="ARBA00022929"/>
    </source>
</evidence>
<dbReference type="PROSITE" id="PS51187">
    <property type="entry name" value="AUTOINDUCER_SYNTH_2"/>
    <property type="match status" value="1"/>
</dbReference>
<keyword evidence="1 5" id="KW-0673">Quorum sensing</keyword>
<dbReference type="RefSeq" id="WP_075151840.1">
    <property type="nucleotide sequence ID" value="NZ_CP018820.1"/>
</dbReference>
<evidence type="ECO:0000256" key="5">
    <source>
        <dbReference type="PROSITE-ProRule" id="PRU00533"/>
    </source>
</evidence>
<evidence type="ECO:0000256" key="3">
    <source>
        <dbReference type="ARBA" id="ARBA00022691"/>
    </source>
</evidence>
<dbReference type="OrthoDB" id="6169313at2"/>
<evidence type="ECO:0000256" key="6">
    <source>
        <dbReference type="RuleBase" id="RU361135"/>
    </source>
</evidence>
<dbReference type="Proteomes" id="UP000185161">
    <property type="component" value="Chromosome"/>
</dbReference>
<dbReference type="SUPFAM" id="SSF55729">
    <property type="entry name" value="Acyl-CoA N-acyltransferases (Nat)"/>
    <property type="match status" value="1"/>
</dbReference>
<keyword evidence="2 6" id="KW-0808">Transferase</keyword>
<dbReference type="GO" id="GO:0009372">
    <property type="term" value="P:quorum sensing"/>
    <property type="evidence" value="ECO:0007669"/>
    <property type="project" value="UniProtKB-UniRule"/>
</dbReference>
<dbReference type="GO" id="GO:0007165">
    <property type="term" value="P:signal transduction"/>
    <property type="evidence" value="ECO:0007669"/>
    <property type="project" value="TreeGrafter"/>
</dbReference>
<reference evidence="9" key="2">
    <citation type="submission" date="2016-12" db="EMBL/GenBank/DDBJ databases">
        <title>Whole genome sequencing of Sphingomonas sp. ABOJV.</title>
        <authorList>
            <person name="Conlan S."/>
            <person name="Thomas P.J."/>
            <person name="Mullikin J."/>
            <person name="Palmore T.N."/>
            <person name="Frank K.M."/>
            <person name="Segre J.A."/>
        </authorList>
    </citation>
    <scope>NUCLEOTIDE SEQUENCE [LARGE SCALE GENOMIC DNA]</scope>
    <source>
        <strain evidence="9">ABOJV</strain>
    </source>
</reference>
<dbReference type="InterPro" id="IPR016181">
    <property type="entry name" value="Acyl_CoA_acyltransferase"/>
</dbReference>
<gene>
    <name evidence="7" type="ORF">BRX40_12700</name>
    <name evidence="8" type="ORF">CA257_07480</name>
</gene>
<sequence length="205" mass="22933">MLHLVEPRCSATEDEVLRGMFAARKQVFIDLLHWDVPVLDGRFEIDQFDNEHAAYLVVTDTAGAHLASARLLPTTRPHILADLYASLCDGAVPRGPDIYEVTRFCLDRHIDADTRRFARDRLVSAIAEFGLAQGIHLYTGVAEHAWLRQILALGWKCRQLGPQRRMGNRVLGALAIEIDAETPARLAQVRRAAARSGYPEPHHAL</sequence>
<dbReference type="GO" id="GO:0061579">
    <property type="term" value="F:N-acyl homoserine lactone synthase activity"/>
    <property type="evidence" value="ECO:0007669"/>
    <property type="project" value="UniProtKB-UniRule"/>
</dbReference>
<organism evidence="7 9">
    <name type="scientific">Sphingomonas koreensis</name>
    <dbReference type="NCBI Taxonomy" id="93064"/>
    <lineage>
        <taxon>Bacteria</taxon>
        <taxon>Pseudomonadati</taxon>
        <taxon>Pseudomonadota</taxon>
        <taxon>Alphaproteobacteria</taxon>
        <taxon>Sphingomonadales</taxon>
        <taxon>Sphingomonadaceae</taxon>
        <taxon>Sphingomonas</taxon>
    </lineage>
</organism>
<accession>A0A1L6JB76</accession>
<evidence type="ECO:0000256" key="2">
    <source>
        <dbReference type="ARBA" id="ARBA00022679"/>
    </source>
</evidence>
<proteinExistence type="inferred from homology"/>
<dbReference type="KEGG" id="skr:BRX40_12700"/>